<comment type="caution">
    <text evidence="2">The sequence shown here is derived from an EMBL/GenBank/DDBJ whole genome shotgun (WGS) entry which is preliminary data.</text>
</comment>
<organism evidence="2 3">
    <name type="scientific">Phocaeicola vulgatus</name>
    <name type="common">Bacteroides vulgatus</name>
    <dbReference type="NCBI Taxonomy" id="821"/>
    <lineage>
        <taxon>Bacteria</taxon>
        <taxon>Pseudomonadati</taxon>
        <taxon>Bacteroidota</taxon>
        <taxon>Bacteroidia</taxon>
        <taxon>Bacteroidales</taxon>
        <taxon>Bacteroidaceae</taxon>
        <taxon>Phocaeicola</taxon>
    </lineage>
</organism>
<evidence type="ECO:0000313" key="3">
    <source>
        <dbReference type="Proteomes" id="UP000433382"/>
    </source>
</evidence>
<dbReference type="AlphaFoldDB" id="A0A6I0G509"/>
<reference evidence="2 3" key="1">
    <citation type="journal article" date="2019" name="Nat. Med.">
        <title>A library of human gut bacterial isolates paired with longitudinal multiomics data enables mechanistic microbiome research.</title>
        <authorList>
            <person name="Poyet M."/>
            <person name="Groussin M."/>
            <person name="Gibbons S.M."/>
            <person name="Avila-Pacheco J."/>
            <person name="Jiang X."/>
            <person name="Kearney S.M."/>
            <person name="Perrotta A.R."/>
            <person name="Berdy B."/>
            <person name="Zhao S."/>
            <person name="Lieberman T.D."/>
            <person name="Swanson P.K."/>
            <person name="Smith M."/>
            <person name="Roesemann S."/>
            <person name="Alexander J.E."/>
            <person name="Rich S.A."/>
            <person name="Livny J."/>
            <person name="Vlamakis H."/>
            <person name="Clish C."/>
            <person name="Bullock K."/>
            <person name="Deik A."/>
            <person name="Scott J."/>
            <person name="Pierce K.A."/>
            <person name="Xavier R.J."/>
            <person name="Alm E.J."/>
        </authorList>
    </citation>
    <scope>NUCLEOTIDE SEQUENCE [LARGE SCALE GENOMIC DNA]</scope>
    <source>
        <strain evidence="2 3">BIOML-A73</strain>
    </source>
</reference>
<feature type="compositionally biased region" description="Basic residues" evidence="1">
    <location>
        <begin position="86"/>
        <end position="97"/>
    </location>
</feature>
<dbReference type="RefSeq" id="WP_117897952.1">
    <property type="nucleotide sequence ID" value="NZ_CAXUDV010000088.1"/>
</dbReference>
<feature type="region of interest" description="Disordered" evidence="1">
    <location>
        <begin position="1"/>
        <end position="36"/>
    </location>
</feature>
<gene>
    <name evidence="2" type="ORF">GAY01_22965</name>
</gene>
<proteinExistence type="predicted"/>
<sequence>MLNKYENSLDTSDCLGNTQQDKILEQEKDTVTPTEHEEIYENDVTPPTGNHIINTVADLLLQPNAVISSGGGGGNSNQLDDDERKRKNREHIRSRRR</sequence>
<name>A0A6I0G509_PHOVU</name>
<feature type="region of interest" description="Disordered" evidence="1">
    <location>
        <begin position="65"/>
        <end position="97"/>
    </location>
</feature>
<protein>
    <submittedName>
        <fullName evidence="2">Uncharacterized protein</fullName>
    </submittedName>
</protein>
<evidence type="ECO:0000256" key="1">
    <source>
        <dbReference type="SAM" id="MobiDB-lite"/>
    </source>
</evidence>
<dbReference type="Proteomes" id="UP000433382">
    <property type="component" value="Unassembled WGS sequence"/>
</dbReference>
<accession>A0A6I0G509</accession>
<feature type="compositionally biased region" description="Polar residues" evidence="1">
    <location>
        <begin position="1"/>
        <end position="21"/>
    </location>
</feature>
<feature type="compositionally biased region" description="Basic and acidic residues" evidence="1">
    <location>
        <begin position="22"/>
        <end position="36"/>
    </location>
</feature>
<evidence type="ECO:0000313" key="2">
    <source>
        <dbReference type="EMBL" id="KAB3561808.1"/>
    </source>
</evidence>
<dbReference type="EMBL" id="WCZM01000062">
    <property type="protein sequence ID" value="KAB3561808.1"/>
    <property type="molecule type" value="Genomic_DNA"/>
</dbReference>